<dbReference type="InterPro" id="IPR016164">
    <property type="entry name" value="FAD-linked_Oxase-like_C"/>
</dbReference>
<feature type="domain" description="FAD-binding PCMH-type" evidence="5">
    <location>
        <begin position="43"/>
        <end position="222"/>
    </location>
</feature>
<dbReference type="InterPro" id="IPR016169">
    <property type="entry name" value="FAD-bd_PCMH_sub2"/>
</dbReference>
<reference evidence="6 7" key="1">
    <citation type="submission" date="2022-06" db="EMBL/GenBank/DDBJ databases">
        <title>Isolation of gut microbiota from human fecal samples.</title>
        <authorList>
            <person name="Pamer E.G."/>
            <person name="Barat B."/>
            <person name="Waligurski E."/>
            <person name="Medina S."/>
            <person name="Paddock L."/>
            <person name="Mostad J."/>
        </authorList>
    </citation>
    <scope>NUCLEOTIDE SEQUENCE [LARGE SCALE GENOMIC DNA]</scope>
    <source>
        <strain evidence="6 7">DFI.1.1</strain>
    </source>
</reference>
<dbReference type="InterPro" id="IPR016167">
    <property type="entry name" value="FAD-bd_PCMH_sub1"/>
</dbReference>
<keyword evidence="4" id="KW-0560">Oxidoreductase</keyword>
<dbReference type="PROSITE" id="PS51387">
    <property type="entry name" value="FAD_PCMH"/>
    <property type="match status" value="1"/>
</dbReference>
<comment type="cofactor">
    <cofactor evidence="1">
        <name>FAD</name>
        <dbReference type="ChEBI" id="CHEBI:57692"/>
    </cofactor>
</comment>
<dbReference type="InterPro" id="IPR004113">
    <property type="entry name" value="FAD-bd_oxidored_4_C"/>
</dbReference>
<dbReference type="Pfam" id="PF01565">
    <property type="entry name" value="FAD_binding_4"/>
    <property type="match status" value="1"/>
</dbReference>
<dbReference type="Gene3D" id="3.30.465.10">
    <property type="match status" value="1"/>
</dbReference>
<name>A0ABT1SQ49_9FIRM</name>
<gene>
    <name evidence="6" type="ORF">NE675_02910</name>
</gene>
<dbReference type="PANTHER" id="PTHR42934:SF2">
    <property type="entry name" value="GLYCOLATE OXIDASE SUBUNIT GLCD"/>
    <property type="match status" value="1"/>
</dbReference>
<keyword evidence="7" id="KW-1185">Reference proteome</keyword>
<keyword evidence="3" id="KW-0274">FAD</keyword>
<sequence length="470" mass="51432">MPYEKITPEIIEKLKAVVGPKNVVTDADAMQPYSHDEVTDPAYHRMPEAVVFAETAEEVSAVLKLANDFHFPVVPRGAGTGLACGAVPEYGGIVLSLEKMNKILEINTEGLYAVVEPGVRTSDLQDAAEQQDLFYAGDPCSGDSCFIGGNIATNAGGNRAVKYGTTRHQVYSVEVVNPKGRIVTLGARLQKQSTGYSLEQLIIGSEGTLGIITKATLKLVPKPKYALDLLAIFDDRRKAMGVVTKLIKAGITPTCVEFMDNITIKSVEKYLNETLQGSDNGNYIIVEVEGTNEDDLDDKAVILDEICTENGASSVLVADHNKIWQARKAFAEAVRAESLIVCKEDVVVPVDQEALLLDEILRLSQKYNLITRIASHAGDGNIHLNILKGDDDTYEAWDERVKANQQELYAFIYAHGGRLSGEHGIGYKRKALMKEFTDPGELEMMMDIKQALDPNNILNPGKIFDIDEKA</sequence>
<evidence type="ECO:0000313" key="6">
    <source>
        <dbReference type="EMBL" id="MCQ5341992.1"/>
    </source>
</evidence>
<evidence type="ECO:0000256" key="4">
    <source>
        <dbReference type="ARBA" id="ARBA00023002"/>
    </source>
</evidence>
<dbReference type="PANTHER" id="PTHR42934">
    <property type="entry name" value="GLYCOLATE OXIDASE SUBUNIT GLCD"/>
    <property type="match status" value="1"/>
</dbReference>
<evidence type="ECO:0000256" key="3">
    <source>
        <dbReference type="ARBA" id="ARBA00022827"/>
    </source>
</evidence>
<dbReference type="SUPFAM" id="SSF55103">
    <property type="entry name" value="FAD-linked oxidases, C-terminal domain"/>
    <property type="match status" value="1"/>
</dbReference>
<dbReference type="Proteomes" id="UP001206692">
    <property type="component" value="Unassembled WGS sequence"/>
</dbReference>
<dbReference type="Gene3D" id="3.30.70.2190">
    <property type="match status" value="1"/>
</dbReference>
<dbReference type="Gene3D" id="1.10.45.10">
    <property type="entry name" value="Vanillyl-alcohol Oxidase, Chain A, domain 4"/>
    <property type="match status" value="1"/>
</dbReference>
<accession>A0ABT1SQ49</accession>
<comment type="caution">
    <text evidence="6">The sequence shown here is derived from an EMBL/GenBank/DDBJ whole genome shotgun (WGS) entry which is preliminary data.</text>
</comment>
<dbReference type="Gene3D" id="3.30.70.2740">
    <property type="match status" value="1"/>
</dbReference>
<dbReference type="SUPFAM" id="SSF56176">
    <property type="entry name" value="FAD-binding/transporter-associated domain-like"/>
    <property type="match status" value="1"/>
</dbReference>
<dbReference type="RefSeq" id="WP_062411440.1">
    <property type="nucleotide sequence ID" value="NZ_JAJCIO010000003.1"/>
</dbReference>
<evidence type="ECO:0000259" key="5">
    <source>
        <dbReference type="PROSITE" id="PS51387"/>
    </source>
</evidence>
<dbReference type="InterPro" id="IPR016166">
    <property type="entry name" value="FAD-bd_PCMH"/>
</dbReference>
<dbReference type="Gene3D" id="3.30.43.10">
    <property type="entry name" value="Uridine Diphospho-n-acetylenolpyruvylglucosamine Reductase, domain 2"/>
    <property type="match status" value="1"/>
</dbReference>
<dbReference type="EMBL" id="JANGEW010000003">
    <property type="protein sequence ID" value="MCQ5341992.1"/>
    <property type="molecule type" value="Genomic_DNA"/>
</dbReference>
<organism evidence="6 7">
    <name type="scientific">Megasphaera massiliensis</name>
    <dbReference type="NCBI Taxonomy" id="1232428"/>
    <lineage>
        <taxon>Bacteria</taxon>
        <taxon>Bacillati</taxon>
        <taxon>Bacillota</taxon>
        <taxon>Negativicutes</taxon>
        <taxon>Veillonellales</taxon>
        <taxon>Veillonellaceae</taxon>
        <taxon>Megasphaera</taxon>
    </lineage>
</organism>
<proteinExistence type="predicted"/>
<dbReference type="InterPro" id="IPR051914">
    <property type="entry name" value="FAD-linked_OxidoTrans_Type4"/>
</dbReference>
<protein>
    <submittedName>
        <fullName evidence="6">FAD-binding oxidoreductase</fullName>
    </submittedName>
</protein>
<evidence type="ECO:0000313" key="7">
    <source>
        <dbReference type="Proteomes" id="UP001206692"/>
    </source>
</evidence>
<keyword evidence="2" id="KW-0285">Flavoprotein</keyword>
<evidence type="ECO:0000256" key="2">
    <source>
        <dbReference type="ARBA" id="ARBA00022630"/>
    </source>
</evidence>
<dbReference type="InterPro" id="IPR036318">
    <property type="entry name" value="FAD-bd_PCMH-like_sf"/>
</dbReference>
<dbReference type="Pfam" id="PF02913">
    <property type="entry name" value="FAD-oxidase_C"/>
    <property type="match status" value="1"/>
</dbReference>
<dbReference type="InterPro" id="IPR016171">
    <property type="entry name" value="Vanillyl_alc_oxidase_C-sub2"/>
</dbReference>
<dbReference type="InterPro" id="IPR006094">
    <property type="entry name" value="Oxid_FAD_bind_N"/>
</dbReference>
<evidence type="ECO:0000256" key="1">
    <source>
        <dbReference type="ARBA" id="ARBA00001974"/>
    </source>
</evidence>